<evidence type="ECO:0008006" key="3">
    <source>
        <dbReference type="Google" id="ProtNLM"/>
    </source>
</evidence>
<dbReference type="Proteomes" id="UP000199564">
    <property type="component" value="Unassembled WGS sequence"/>
</dbReference>
<dbReference type="PROSITE" id="PS51257">
    <property type="entry name" value="PROKAR_LIPOPROTEIN"/>
    <property type="match status" value="1"/>
</dbReference>
<reference evidence="2" key="1">
    <citation type="submission" date="2016-10" db="EMBL/GenBank/DDBJ databases">
        <authorList>
            <person name="Varghese N."/>
            <person name="Submissions S."/>
        </authorList>
    </citation>
    <scope>NUCLEOTIDE SEQUENCE [LARGE SCALE GENOMIC DNA]</scope>
    <source>
        <strain evidence="2">DSM 15282</strain>
    </source>
</reference>
<evidence type="ECO:0000313" key="2">
    <source>
        <dbReference type="Proteomes" id="UP000199564"/>
    </source>
</evidence>
<name>A0A1I5B463_9BACT</name>
<evidence type="ECO:0000313" key="1">
    <source>
        <dbReference type="EMBL" id="SFN69472.1"/>
    </source>
</evidence>
<dbReference type="EMBL" id="FOVW01000001">
    <property type="protein sequence ID" value="SFN69472.1"/>
    <property type="molecule type" value="Genomic_DNA"/>
</dbReference>
<dbReference type="RefSeq" id="WP_091649485.1">
    <property type="nucleotide sequence ID" value="NZ_FOVW01000001.1"/>
</dbReference>
<sequence>MKRILFWALFASIGLSSCQDDVDRTIQTNLPVEARQLLDNSLNISESLFFAILRYGDYQSPNTIIPGCPTVTFTESTRTVTLNFDTKVACEIKNQVERKGKIILQYGLNSPSSSWTLTYQDYQFGEFKIQGIRTFTPKSLIEIQESFEGLRIISKNEAGTTINGNLTHQISRTLFGINTINSTGEVTGINPVGRSIQLFVDSPRKLEATCIRSGKVYPRAGKESWRISREPGKSVLHSLEYVAKDSCKVDAFAQLSDGRKLLLNP</sequence>
<dbReference type="AlphaFoldDB" id="A0A1I5B463"/>
<organism evidence="1 2">
    <name type="scientific">Algoriphagus ornithinivorans</name>
    <dbReference type="NCBI Taxonomy" id="226506"/>
    <lineage>
        <taxon>Bacteria</taxon>
        <taxon>Pseudomonadati</taxon>
        <taxon>Bacteroidota</taxon>
        <taxon>Cytophagia</taxon>
        <taxon>Cytophagales</taxon>
        <taxon>Cyclobacteriaceae</taxon>
        <taxon>Algoriphagus</taxon>
    </lineage>
</organism>
<protein>
    <recommendedName>
        <fullName evidence="3">Lipoprotein</fullName>
    </recommendedName>
</protein>
<proteinExistence type="predicted"/>
<accession>A0A1I5B463</accession>
<keyword evidence="2" id="KW-1185">Reference proteome</keyword>
<gene>
    <name evidence="1" type="ORF">SAMN04488519_101378</name>
</gene>